<dbReference type="GO" id="GO:0032993">
    <property type="term" value="C:protein-DNA complex"/>
    <property type="evidence" value="ECO:0007669"/>
    <property type="project" value="TreeGrafter"/>
</dbReference>
<gene>
    <name evidence="8" type="ORF">LDC_1810</name>
</gene>
<dbReference type="InterPro" id="IPR039420">
    <property type="entry name" value="WalR-like"/>
</dbReference>
<dbReference type="PANTHER" id="PTHR48111">
    <property type="entry name" value="REGULATOR OF RPOS"/>
    <property type="match status" value="1"/>
</dbReference>
<dbReference type="Pfam" id="PF00072">
    <property type="entry name" value="Response_reg"/>
    <property type="match status" value="1"/>
</dbReference>
<dbReference type="InterPro" id="IPR001789">
    <property type="entry name" value="Sig_transdc_resp-reg_receiver"/>
</dbReference>
<dbReference type="PROSITE" id="PS50110">
    <property type="entry name" value="RESPONSE_REGULATORY"/>
    <property type="match status" value="1"/>
</dbReference>
<proteinExistence type="predicted"/>
<keyword evidence="3" id="KW-0805">Transcription regulation</keyword>
<dbReference type="GO" id="GO:0005829">
    <property type="term" value="C:cytosol"/>
    <property type="evidence" value="ECO:0007669"/>
    <property type="project" value="TreeGrafter"/>
</dbReference>
<dbReference type="PANTHER" id="PTHR48111:SF21">
    <property type="entry name" value="DNA-BINDING DUAL MASTER TRANSCRIPTIONAL REGULATOR RPAA"/>
    <property type="match status" value="1"/>
</dbReference>
<dbReference type="InterPro" id="IPR011006">
    <property type="entry name" value="CheY-like_superfamily"/>
</dbReference>
<reference evidence="8" key="1">
    <citation type="submission" date="2010-07" db="EMBL/GenBank/DDBJ databases">
        <authorList>
            <consortium name="CONSOLIDER consortium CSD2007-00005"/>
            <person name="Guazzaroni M.-E."/>
            <person name="Richter M."/>
            <person name="Garcia-Salamanca A."/>
            <person name="Yarza P."/>
            <person name="Ferrer M."/>
        </authorList>
    </citation>
    <scope>NUCLEOTIDE SEQUENCE</scope>
</reference>
<keyword evidence="5" id="KW-0804">Transcription</keyword>
<evidence type="ECO:0000256" key="1">
    <source>
        <dbReference type="ARBA" id="ARBA00022553"/>
    </source>
</evidence>
<dbReference type="GO" id="GO:0000976">
    <property type="term" value="F:transcription cis-regulatory region binding"/>
    <property type="evidence" value="ECO:0007669"/>
    <property type="project" value="TreeGrafter"/>
</dbReference>
<evidence type="ECO:0000259" key="7">
    <source>
        <dbReference type="PROSITE" id="PS51755"/>
    </source>
</evidence>
<dbReference type="SMART" id="SM00448">
    <property type="entry name" value="REC"/>
    <property type="match status" value="1"/>
</dbReference>
<feature type="domain" description="OmpR/PhoB-type" evidence="7">
    <location>
        <begin position="131"/>
        <end position="226"/>
    </location>
</feature>
<dbReference type="CDD" id="cd00383">
    <property type="entry name" value="trans_reg_C"/>
    <property type="match status" value="1"/>
</dbReference>
<dbReference type="SMART" id="SM00862">
    <property type="entry name" value="Trans_reg_C"/>
    <property type="match status" value="1"/>
</dbReference>
<dbReference type="InterPro" id="IPR036388">
    <property type="entry name" value="WH-like_DNA-bd_sf"/>
</dbReference>
<organism evidence="8">
    <name type="scientific">sediment metagenome</name>
    <dbReference type="NCBI Taxonomy" id="749907"/>
    <lineage>
        <taxon>unclassified sequences</taxon>
        <taxon>metagenomes</taxon>
        <taxon>ecological metagenomes</taxon>
    </lineage>
</organism>
<dbReference type="Gene3D" id="3.40.50.2300">
    <property type="match status" value="1"/>
</dbReference>
<dbReference type="AlphaFoldDB" id="D9PJU7"/>
<evidence type="ECO:0000259" key="6">
    <source>
        <dbReference type="PROSITE" id="PS50110"/>
    </source>
</evidence>
<dbReference type="EMBL" id="ADZX01000552">
    <property type="protein sequence ID" value="EFK96176.1"/>
    <property type="molecule type" value="Genomic_DNA"/>
</dbReference>
<sequence>MNKTKKVKIFLLEDDSNLNDTIVDFLESNSYAVDSAFDGEEAADLLYENSYDLLLLDVNVPKMNGFQLLKDARENGIKAPAVFITSLNSVDDLEEGFESGCDDYIRKPFELKELLIRVETLLKREFFHENKKFIEITEHIQYDIKNNELVVDERHINLGNKEARLLKLFMQHIGEIVSHEVIFQNLWDYDEEPSDTSLRTYIKNLRKVIGKDCIESVKKQGYKFITC</sequence>
<keyword evidence="1" id="KW-0597">Phosphoprotein</keyword>
<dbReference type="GO" id="GO:0000156">
    <property type="term" value="F:phosphorelay response regulator activity"/>
    <property type="evidence" value="ECO:0007669"/>
    <property type="project" value="TreeGrafter"/>
</dbReference>
<protein>
    <submittedName>
        <fullName evidence="8">Transcriptional regulatory protein ciaR</fullName>
    </submittedName>
</protein>
<evidence type="ECO:0000256" key="5">
    <source>
        <dbReference type="ARBA" id="ARBA00023163"/>
    </source>
</evidence>
<dbReference type="GO" id="GO:0006355">
    <property type="term" value="P:regulation of DNA-templated transcription"/>
    <property type="evidence" value="ECO:0007669"/>
    <property type="project" value="InterPro"/>
</dbReference>
<reference evidence="8" key="2">
    <citation type="journal article" date="2011" name="Microb. Ecol.">
        <title>Taxonomic and Functional Metagenomic Profiling of the Microbial Community in the Anoxic Sediment of a Sub-saline Shallow Lake (Laguna de Carrizo, Central Spain).</title>
        <authorList>
            <person name="Ferrer M."/>
            <person name="Guazzaroni M.E."/>
            <person name="Richter M."/>
            <person name="Garcia-Salamanca A."/>
            <person name="Yarza P."/>
            <person name="Suarez-Suarez A."/>
            <person name="Solano J."/>
            <person name="Alcaide M."/>
            <person name="van Dillewijn P."/>
            <person name="Molina-Henares M.A."/>
            <person name="Lopez-Cortes N."/>
            <person name="Al-Ramahi Y."/>
            <person name="Guerrero C."/>
            <person name="Acosta A."/>
            <person name="de Eugenio L.I."/>
            <person name="Martinez V."/>
            <person name="Marques S."/>
            <person name="Rojo F."/>
            <person name="Santero E."/>
            <person name="Genilloud O."/>
            <person name="Perez-Perez J."/>
            <person name="Rossello-Mora R."/>
            <person name="Ramos J.L."/>
        </authorList>
    </citation>
    <scope>NUCLEOTIDE SEQUENCE</scope>
</reference>
<evidence type="ECO:0000313" key="8">
    <source>
        <dbReference type="EMBL" id="EFK96176.1"/>
    </source>
</evidence>
<dbReference type="Gene3D" id="1.10.10.10">
    <property type="entry name" value="Winged helix-like DNA-binding domain superfamily/Winged helix DNA-binding domain"/>
    <property type="match status" value="1"/>
</dbReference>
<evidence type="ECO:0000256" key="2">
    <source>
        <dbReference type="ARBA" id="ARBA00023012"/>
    </source>
</evidence>
<evidence type="ECO:0000256" key="3">
    <source>
        <dbReference type="ARBA" id="ARBA00023015"/>
    </source>
</evidence>
<keyword evidence="4" id="KW-0238">DNA-binding</keyword>
<feature type="domain" description="Response regulatory" evidence="6">
    <location>
        <begin position="8"/>
        <end position="122"/>
    </location>
</feature>
<dbReference type="PROSITE" id="PS51755">
    <property type="entry name" value="OMPR_PHOB"/>
    <property type="match status" value="1"/>
</dbReference>
<dbReference type="InterPro" id="IPR001867">
    <property type="entry name" value="OmpR/PhoB-type_DNA-bd"/>
</dbReference>
<dbReference type="Pfam" id="PF00486">
    <property type="entry name" value="Trans_reg_C"/>
    <property type="match status" value="1"/>
</dbReference>
<comment type="caution">
    <text evidence="8">The sequence shown here is derived from an EMBL/GenBank/DDBJ whole genome shotgun (WGS) entry which is preliminary data.</text>
</comment>
<keyword evidence="2" id="KW-0902">Two-component regulatory system</keyword>
<accession>D9PJU7</accession>
<evidence type="ECO:0000256" key="4">
    <source>
        <dbReference type="ARBA" id="ARBA00023125"/>
    </source>
</evidence>
<name>D9PJU7_9ZZZZ</name>
<dbReference type="SUPFAM" id="SSF52172">
    <property type="entry name" value="CheY-like"/>
    <property type="match status" value="1"/>
</dbReference>